<proteinExistence type="inferred from homology"/>
<dbReference type="InterPro" id="IPR019734">
    <property type="entry name" value="TPR_rpt"/>
</dbReference>
<dbReference type="InterPro" id="IPR011990">
    <property type="entry name" value="TPR-like_helical_dom_sf"/>
</dbReference>
<organism evidence="8">
    <name type="scientific">Rhizophora mucronata</name>
    <name type="common">Asiatic mangrove</name>
    <dbReference type="NCBI Taxonomy" id="61149"/>
    <lineage>
        <taxon>Eukaryota</taxon>
        <taxon>Viridiplantae</taxon>
        <taxon>Streptophyta</taxon>
        <taxon>Embryophyta</taxon>
        <taxon>Tracheophyta</taxon>
        <taxon>Spermatophyta</taxon>
        <taxon>Magnoliopsida</taxon>
        <taxon>eudicotyledons</taxon>
        <taxon>Gunneridae</taxon>
        <taxon>Pentapetalae</taxon>
        <taxon>rosids</taxon>
        <taxon>fabids</taxon>
        <taxon>Malpighiales</taxon>
        <taxon>Rhizophoraceae</taxon>
        <taxon>Rhizophora</taxon>
    </lineage>
</organism>
<evidence type="ECO:0000256" key="4">
    <source>
        <dbReference type="ARBA" id="ARBA00022803"/>
    </source>
</evidence>
<evidence type="ECO:0000256" key="2">
    <source>
        <dbReference type="ARBA" id="ARBA00008402"/>
    </source>
</evidence>
<evidence type="ECO:0000313" key="8">
    <source>
        <dbReference type="EMBL" id="MBX04789.1"/>
    </source>
</evidence>
<dbReference type="SUPFAM" id="SSF48452">
    <property type="entry name" value="TPR-like"/>
    <property type="match status" value="1"/>
</dbReference>
<dbReference type="InterPro" id="IPR051730">
    <property type="entry name" value="NASP-like"/>
</dbReference>
<keyword evidence="5" id="KW-0539">Nucleus</keyword>
<dbReference type="SMART" id="SM00028">
    <property type="entry name" value="TPR"/>
    <property type="match status" value="3"/>
</dbReference>
<reference evidence="8" key="1">
    <citation type="submission" date="2018-02" db="EMBL/GenBank/DDBJ databases">
        <title>Rhizophora mucronata_Transcriptome.</title>
        <authorList>
            <person name="Meera S.P."/>
            <person name="Sreeshan A."/>
            <person name="Augustine A."/>
        </authorList>
    </citation>
    <scope>NUCLEOTIDE SEQUENCE</scope>
    <source>
        <tissue evidence="8">Leaf</tissue>
    </source>
</reference>
<feature type="compositionally biased region" description="Acidic residues" evidence="7">
    <location>
        <begin position="189"/>
        <end position="207"/>
    </location>
</feature>
<feature type="region of interest" description="Disordered" evidence="7">
    <location>
        <begin position="453"/>
        <end position="479"/>
    </location>
</feature>
<dbReference type="AlphaFoldDB" id="A0A2P2KGD4"/>
<dbReference type="GO" id="GO:0005654">
    <property type="term" value="C:nucleoplasm"/>
    <property type="evidence" value="ECO:0007669"/>
    <property type="project" value="TreeGrafter"/>
</dbReference>
<dbReference type="Gene3D" id="1.25.40.10">
    <property type="entry name" value="Tetratricopeptide repeat domain"/>
    <property type="match status" value="1"/>
</dbReference>
<feature type="region of interest" description="Disordered" evidence="7">
    <location>
        <begin position="128"/>
        <end position="207"/>
    </location>
</feature>
<keyword evidence="3" id="KW-0677">Repeat</keyword>
<feature type="compositionally biased region" description="Low complexity" evidence="7">
    <location>
        <begin position="152"/>
        <end position="170"/>
    </location>
</feature>
<evidence type="ECO:0000256" key="5">
    <source>
        <dbReference type="ARBA" id="ARBA00023242"/>
    </source>
</evidence>
<evidence type="ECO:0000256" key="6">
    <source>
        <dbReference type="PROSITE-ProRule" id="PRU00339"/>
    </source>
</evidence>
<comment type="subcellular location">
    <subcellularLocation>
        <location evidence="1">Nucleus</location>
    </subcellularLocation>
</comment>
<evidence type="ECO:0000256" key="3">
    <source>
        <dbReference type="ARBA" id="ARBA00022737"/>
    </source>
</evidence>
<dbReference type="PANTHER" id="PTHR15081:SF1">
    <property type="entry name" value="NUCLEAR AUTOANTIGENIC SPERM PROTEIN"/>
    <property type="match status" value="1"/>
</dbReference>
<evidence type="ECO:0000256" key="7">
    <source>
        <dbReference type="SAM" id="MobiDB-lite"/>
    </source>
</evidence>
<feature type="compositionally biased region" description="Basic and acidic residues" evidence="7">
    <location>
        <begin position="470"/>
        <end position="479"/>
    </location>
</feature>
<name>A0A2P2KGD4_RHIMU</name>
<feature type="compositionally biased region" description="Polar residues" evidence="7">
    <location>
        <begin position="18"/>
        <end position="52"/>
    </location>
</feature>
<accession>A0A2P2KGD4</accession>
<dbReference type="GO" id="GO:0042393">
    <property type="term" value="F:histone binding"/>
    <property type="evidence" value="ECO:0007669"/>
    <property type="project" value="TreeGrafter"/>
</dbReference>
<dbReference type="PROSITE" id="PS50005">
    <property type="entry name" value="TPR"/>
    <property type="match status" value="1"/>
</dbReference>
<feature type="repeat" description="TPR" evidence="6">
    <location>
        <begin position="65"/>
        <end position="98"/>
    </location>
</feature>
<dbReference type="EMBL" id="GGEC01024305">
    <property type="protein sequence ID" value="MBX04789.1"/>
    <property type="molecule type" value="Transcribed_RNA"/>
</dbReference>
<feature type="region of interest" description="Disordered" evidence="7">
    <location>
        <begin position="1"/>
        <end position="62"/>
    </location>
</feature>
<dbReference type="PANTHER" id="PTHR15081">
    <property type="entry name" value="NUCLEAR AUTOANTIGENIC SPERM PROTEIN NASP -RELATED"/>
    <property type="match status" value="1"/>
</dbReference>
<sequence>MESESSLSAAENSLNMATNTAENQTSNETTIESNEQGGAESTCNNNDSNTAGTSGGDREKSLEFAAELAERGTKALKENDYAEAADCFSRALEIRVSHYGELSLECVNAYYQYGRALLYKAQEEADPLATMPSSKDGESKPNSGKDVTPKNATNAESSTASVSSSTEQAEGSFLQEGVADDASGQKEQEENDESDDEDLAEADEDESDLDLSWKMLDVARAISEKHSGDTMDKVDILSALAEVALEREDIETSLSDYQKALSILECLAEPDSRYIAELNFRICLCLEIGSKPQEAISYCQKALSTCKLRVQRLMDEVKSSSESATSTVITEVDDGVQQSSNGCQTAKCVTDKEAEVKALTGLSGELEKKLEDLQQLVLNPKSILSEILAMAAGKARGGEKSASQVVMSSSQMATAKNSESFESPTVSTAHTNGAAGVTNLGVVGRGVKRVLMSASSAESSPLKKPASDPSSDKGDLDAC</sequence>
<protein>
    <recommendedName>
        <fullName evidence="9">Protein HGV2</fullName>
    </recommendedName>
</protein>
<keyword evidence="4 6" id="KW-0802">TPR repeat</keyword>
<evidence type="ECO:0008006" key="9">
    <source>
        <dbReference type="Google" id="ProtNLM"/>
    </source>
</evidence>
<evidence type="ECO:0000256" key="1">
    <source>
        <dbReference type="ARBA" id="ARBA00004123"/>
    </source>
</evidence>
<dbReference type="GO" id="GO:0034080">
    <property type="term" value="P:CENP-A containing chromatin assembly"/>
    <property type="evidence" value="ECO:0007669"/>
    <property type="project" value="TreeGrafter"/>
</dbReference>
<comment type="similarity">
    <text evidence="2">Belongs to the NASP family.</text>
</comment>
<feature type="compositionally biased region" description="Low complexity" evidence="7">
    <location>
        <begin position="1"/>
        <end position="17"/>
    </location>
</feature>
<dbReference type="GO" id="GO:0006335">
    <property type="term" value="P:DNA replication-dependent chromatin assembly"/>
    <property type="evidence" value="ECO:0007669"/>
    <property type="project" value="TreeGrafter"/>
</dbReference>